<evidence type="ECO:0000313" key="4">
    <source>
        <dbReference type="Proteomes" id="UP001207742"/>
    </source>
</evidence>
<name>A0ABT3IKW1_9BACT</name>
<dbReference type="InterPro" id="IPR029045">
    <property type="entry name" value="ClpP/crotonase-like_dom_sf"/>
</dbReference>
<dbReference type="PROSITE" id="PS00166">
    <property type="entry name" value="ENOYL_COA_HYDRATASE"/>
    <property type="match status" value="1"/>
</dbReference>
<dbReference type="SUPFAM" id="SSF52096">
    <property type="entry name" value="ClpP/crotonase"/>
    <property type="match status" value="1"/>
</dbReference>
<comment type="caution">
    <text evidence="3">The sequence shown here is derived from an EMBL/GenBank/DDBJ whole genome shotgun (WGS) entry which is preliminary data.</text>
</comment>
<organism evidence="3 4">
    <name type="scientific">Chitinophaga nivalis</name>
    <dbReference type="NCBI Taxonomy" id="2991709"/>
    <lineage>
        <taxon>Bacteria</taxon>
        <taxon>Pseudomonadati</taxon>
        <taxon>Bacteroidota</taxon>
        <taxon>Chitinophagia</taxon>
        <taxon>Chitinophagales</taxon>
        <taxon>Chitinophagaceae</taxon>
        <taxon>Chitinophaga</taxon>
    </lineage>
</organism>
<evidence type="ECO:0000256" key="1">
    <source>
        <dbReference type="ARBA" id="ARBA00005254"/>
    </source>
</evidence>
<accession>A0ABT3IKW1</accession>
<protein>
    <submittedName>
        <fullName evidence="3">Polyketide synthase</fullName>
    </submittedName>
</protein>
<dbReference type="InterPro" id="IPR018376">
    <property type="entry name" value="Enoyl-CoA_hyd/isom_CS"/>
</dbReference>
<dbReference type="PANTHER" id="PTHR11941:SF133">
    <property type="entry name" value="1,2-EPOXYPHENYLACETYL-COA ISOMERASE"/>
    <property type="match status" value="1"/>
</dbReference>
<dbReference type="RefSeq" id="WP_264729996.1">
    <property type="nucleotide sequence ID" value="NZ_JAPDNR010000001.1"/>
</dbReference>
<evidence type="ECO:0000256" key="2">
    <source>
        <dbReference type="RuleBase" id="RU003707"/>
    </source>
</evidence>
<evidence type="ECO:0000313" key="3">
    <source>
        <dbReference type="EMBL" id="MCW3484404.1"/>
    </source>
</evidence>
<reference evidence="3 4" key="1">
    <citation type="submission" date="2022-10" db="EMBL/GenBank/DDBJ databases">
        <title>Chitinophaga nivalis PC15 sp. nov., isolated from Pyeongchang county, South Korea.</title>
        <authorList>
            <person name="Trinh H.N."/>
        </authorList>
    </citation>
    <scope>NUCLEOTIDE SEQUENCE [LARGE SCALE GENOMIC DNA]</scope>
    <source>
        <strain evidence="3 4">PC14</strain>
    </source>
</reference>
<dbReference type="CDD" id="cd06558">
    <property type="entry name" value="crotonase-like"/>
    <property type="match status" value="1"/>
</dbReference>
<dbReference type="Gene3D" id="3.90.226.10">
    <property type="entry name" value="2-enoyl-CoA Hydratase, Chain A, domain 1"/>
    <property type="match status" value="1"/>
</dbReference>
<sequence length="248" mass="27907">MEQVVKLTELEAGIVQVTMEDKDSRNTFTKELMSALITVFAEIRRHPGYKVVILTGYENYFCCGGTKEELIRIHQSDAKFNELNFFTCPLECEIPVISAMQGHGIGGGFVFGLYADFAILGRENVYTTNFMKYGFTPGLGATLMVPLKLGEVLGNEMLHSAKNYRGEELKERGIPFKVVPKAQVMSEAMALARELAEKPRLSLVTLKKHLTAHIREKLPIAIEQELHMHEITFHQPEVGERIETSFGK</sequence>
<dbReference type="Proteomes" id="UP001207742">
    <property type="component" value="Unassembled WGS sequence"/>
</dbReference>
<dbReference type="PANTHER" id="PTHR11941">
    <property type="entry name" value="ENOYL-COA HYDRATASE-RELATED"/>
    <property type="match status" value="1"/>
</dbReference>
<dbReference type="EMBL" id="JAPDNS010000001">
    <property type="protein sequence ID" value="MCW3484404.1"/>
    <property type="molecule type" value="Genomic_DNA"/>
</dbReference>
<dbReference type="Gene3D" id="6.20.390.20">
    <property type="match status" value="1"/>
</dbReference>
<keyword evidence="4" id="KW-1185">Reference proteome</keyword>
<dbReference type="InterPro" id="IPR001753">
    <property type="entry name" value="Enoyl-CoA_hydra/iso"/>
</dbReference>
<gene>
    <name evidence="3" type="ORF">OL497_10900</name>
</gene>
<proteinExistence type="inferred from homology"/>
<dbReference type="Pfam" id="PF00378">
    <property type="entry name" value="ECH_1"/>
    <property type="match status" value="1"/>
</dbReference>
<comment type="similarity">
    <text evidence="1 2">Belongs to the enoyl-CoA hydratase/isomerase family.</text>
</comment>
<dbReference type="NCBIfam" id="NF005496">
    <property type="entry name" value="PRK07110.1"/>
    <property type="match status" value="1"/>
</dbReference>